<accession>A0ABV6VKD8</accession>
<reference evidence="1 2" key="1">
    <citation type="submission" date="2024-09" db="EMBL/GenBank/DDBJ databases">
        <authorList>
            <person name="Lee S.D."/>
        </authorList>
    </citation>
    <scope>NUCLEOTIDE SEQUENCE [LARGE SCALE GENOMIC DNA]</scope>
    <source>
        <strain evidence="1 2">N1-1</strain>
    </source>
</reference>
<gene>
    <name evidence="1" type="ORF">ACEZDG_33350</name>
</gene>
<proteinExistence type="predicted"/>
<dbReference type="EMBL" id="JBHEZX010000021">
    <property type="protein sequence ID" value="MFC1414158.1"/>
    <property type="molecule type" value="Genomic_DNA"/>
</dbReference>
<organism evidence="1 2">
    <name type="scientific">Streptacidiphilus alkalitolerans</name>
    <dbReference type="NCBI Taxonomy" id="3342712"/>
    <lineage>
        <taxon>Bacteria</taxon>
        <taxon>Bacillati</taxon>
        <taxon>Actinomycetota</taxon>
        <taxon>Actinomycetes</taxon>
        <taxon>Kitasatosporales</taxon>
        <taxon>Streptomycetaceae</taxon>
        <taxon>Streptacidiphilus</taxon>
    </lineage>
</organism>
<name>A0ABV6VKD8_9ACTN</name>
<evidence type="ECO:0008006" key="3">
    <source>
        <dbReference type="Google" id="ProtNLM"/>
    </source>
</evidence>
<dbReference type="RefSeq" id="WP_380517237.1">
    <property type="nucleotide sequence ID" value="NZ_JBHEZX010000021.1"/>
</dbReference>
<protein>
    <recommendedName>
        <fullName evidence="3">Restriction endonuclease</fullName>
    </recommendedName>
</protein>
<evidence type="ECO:0000313" key="1">
    <source>
        <dbReference type="EMBL" id="MFC1414158.1"/>
    </source>
</evidence>
<evidence type="ECO:0000313" key="2">
    <source>
        <dbReference type="Proteomes" id="UP001592582"/>
    </source>
</evidence>
<keyword evidence="2" id="KW-1185">Reference proteome</keyword>
<dbReference type="Proteomes" id="UP001592582">
    <property type="component" value="Unassembled WGS sequence"/>
</dbReference>
<comment type="caution">
    <text evidence="1">The sequence shown here is derived from an EMBL/GenBank/DDBJ whole genome shotgun (WGS) entry which is preliminary data.</text>
</comment>
<sequence>MATENLPGESVGVCPSGPADLIAGQVGLSEVLAVLAGVRPVFHSEADLQHAFARVLWGLAPEVECRLEVRQTVSEGVEHLDLLCLGPLGRTAVEFKYVKRAWSGTVGTGPMEERYALKSHGAPDLARRDFVFDVARLEKFCDRPDQNGLALLITNESALWQQPKPSGTQSRDREFRLHEGGELSGTLLWGGGDFAPNTRVLRGTYPLRWRPYSQRPGTGGEFRYLALFVDPAVEAPLEAVTPEADSSPA</sequence>